<reference evidence="2" key="2">
    <citation type="submission" date="2016-10" db="EMBL/GenBank/DDBJ databases">
        <authorList>
            <person name="de Groot N.N."/>
        </authorList>
    </citation>
    <scope>NUCLEOTIDE SEQUENCE [LARGE SCALE GENOMIC DNA]</scope>
    <source>
        <strain evidence="2">DSM 1551</strain>
    </source>
</reference>
<reference evidence="1 4" key="3">
    <citation type="journal article" date="2020" name="Microbiome">
        <title>Single-cell genomics of uncultured bacteria reveals dietary fiber responders in the mouse gut microbiota.</title>
        <authorList>
            <person name="Chijiiwa R."/>
            <person name="Hosokawa M."/>
            <person name="Kogawa M."/>
            <person name="Nishikawa Y."/>
            <person name="Ide K."/>
            <person name="Sakanashi C."/>
            <person name="Takahashi K."/>
            <person name="Takeyama H."/>
        </authorList>
    </citation>
    <scope>NUCLEOTIDE SEQUENCE [LARGE SCALE GENOMIC DNA]</scope>
    <source>
        <strain evidence="1">IMSAGC_017</strain>
    </source>
</reference>
<dbReference type="GeneID" id="78289853"/>
<evidence type="ECO:0000313" key="3">
    <source>
        <dbReference type="Proteomes" id="UP000198558"/>
    </source>
</evidence>
<dbReference type="RefSeq" id="WP_257606851.1">
    <property type="nucleotide sequence ID" value="NZ_BLMI01000011.1"/>
</dbReference>
<dbReference type="EMBL" id="BLMI01000011">
    <property type="protein sequence ID" value="GFI39998.1"/>
    <property type="molecule type" value="Genomic_DNA"/>
</dbReference>
<keyword evidence="3" id="KW-1185">Reference proteome</keyword>
<dbReference type="Proteomes" id="UP000198558">
    <property type="component" value="Unassembled WGS sequence"/>
</dbReference>
<protein>
    <submittedName>
        <fullName evidence="2">Uncharacterized protein</fullName>
    </submittedName>
</protein>
<evidence type="ECO:0000313" key="1">
    <source>
        <dbReference type="EMBL" id="GFI39998.1"/>
    </source>
</evidence>
<dbReference type="EMBL" id="FOIN01000035">
    <property type="protein sequence ID" value="SET74172.1"/>
    <property type="molecule type" value="Genomic_DNA"/>
</dbReference>
<proteinExistence type="predicted"/>
<dbReference type="AlphaFoldDB" id="A0A1I0GSV0"/>
<accession>A0A1I0GSV0</accession>
<evidence type="ECO:0000313" key="2">
    <source>
        <dbReference type="EMBL" id="SET74172.1"/>
    </source>
</evidence>
<sequence>MKEIYEVPSIEVTKFENSDSVIMMSNVDTDIDNEGGDPGWDD</sequence>
<evidence type="ECO:0000313" key="4">
    <source>
        <dbReference type="Proteomes" id="UP000490821"/>
    </source>
</evidence>
<name>A0A1I0GSV0_9FIRM</name>
<dbReference type="Proteomes" id="UP000490821">
    <property type="component" value="Unassembled WGS sequence"/>
</dbReference>
<reference evidence="3" key="1">
    <citation type="submission" date="2016-10" db="EMBL/GenBank/DDBJ databases">
        <authorList>
            <person name="Varghese N."/>
            <person name="Submissions S."/>
        </authorList>
    </citation>
    <scope>NUCLEOTIDE SEQUENCE [LARGE SCALE GENOMIC DNA]</scope>
    <source>
        <strain evidence="3">DSM 1551</strain>
    </source>
</reference>
<organism evidence="2 3">
    <name type="scientific">Thomasclavelia cocleata</name>
    <dbReference type="NCBI Taxonomy" id="69824"/>
    <lineage>
        <taxon>Bacteria</taxon>
        <taxon>Bacillati</taxon>
        <taxon>Bacillota</taxon>
        <taxon>Erysipelotrichia</taxon>
        <taxon>Erysipelotrichales</taxon>
        <taxon>Coprobacillaceae</taxon>
        <taxon>Thomasclavelia</taxon>
    </lineage>
</organism>
<gene>
    <name evidence="1" type="ORF">IMSAGC017_00029</name>
    <name evidence="2" type="ORF">SAMN04489758_1358</name>
</gene>